<dbReference type="Proteomes" id="UP000294599">
    <property type="component" value="Unassembled WGS sequence"/>
</dbReference>
<evidence type="ECO:0000313" key="3">
    <source>
        <dbReference type="Proteomes" id="UP000294599"/>
    </source>
</evidence>
<dbReference type="Gene3D" id="3.30.70.120">
    <property type="match status" value="1"/>
</dbReference>
<reference evidence="2 3" key="1">
    <citation type="submission" date="2019-03" db="EMBL/GenBank/DDBJ databases">
        <title>Genomic Encyclopedia of Type Strains, Phase IV (KMG-IV): sequencing the most valuable type-strain genomes for metagenomic binning, comparative biology and taxonomic classification.</title>
        <authorList>
            <person name="Goeker M."/>
        </authorList>
    </citation>
    <scope>NUCLEOTIDE SEQUENCE [LARGE SCALE GENOMIC DNA]</scope>
    <source>
        <strain evidence="2 3">DSM 21944</strain>
    </source>
</reference>
<dbReference type="InterPro" id="IPR004323">
    <property type="entry name" value="Ion_tolerance_CutA"/>
</dbReference>
<dbReference type="PANTHER" id="PTHR23419:SF8">
    <property type="entry name" value="FI09726P"/>
    <property type="match status" value="1"/>
</dbReference>
<gene>
    <name evidence="2" type="ORF">EDC25_1093</name>
</gene>
<sequence length="126" mass="13732">MGGRSRAGREKTIGYARGMETTPALLCLATCPDEACAASLARALVGEGLAACVSRLPMTASVYRWQGEVHEEPEVLLLIKTTRECWPRLKERLPALHPYDTPELIALPVSDGLPAYLAWLAAETLR</sequence>
<dbReference type="GO" id="GO:0010038">
    <property type="term" value="P:response to metal ion"/>
    <property type="evidence" value="ECO:0007669"/>
    <property type="project" value="InterPro"/>
</dbReference>
<dbReference type="InterPro" id="IPR015867">
    <property type="entry name" value="N-reg_PII/ATP_PRibTrfase_C"/>
</dbReference>
<proteinExistence type="inferred from homology"/>
<accession>A0A4R3LDB0</accession>
<comment type="caution">
    <text evidence="2">The sequence shown here is derived from an EMBL/GenBank/DDBJ whole genome shotgun (WGS) entry which is preliminary data.</text>
</comment>
<organism evidence="2 3">
    <name type="scientific">Pseudofulvimonas gallinarii</name>
    <dbReference type="NCBI Taxonomy" id="634155"/>
    <lineage>
        <taxon>Bacteria</taxon>
        <taxon>Pseudomonadati</taxon>
        <taxon>Pseudomonadota</taxon>
        <taxon>Gammaproteobacteria</taxon>
        <taxon>Lysobacterales</taxon>
        <taxon>Rhodanobacteraceae</taxon>
        <taxon>Pseudofulvimonas</taxon>
    </lineage>
</organism>
<name>A0A4R3LDB0_9GAMM</name>
<dbReference type="AlphaFoldDB" id="A0A4R3LDB0"/>
<protein>
    <submittedName>
        <fullName evidence="2">Periplasmic divalent cation tolerance protein</fullName>
    </submittedName>
</protein>
<dbReference type="Pfam" id="PF03091">
    <property type="entry name" value="CutA1"/>
    <property type="match status" value="1"/>
</dbReference>
<dbReference type="InterPro" id="IPR011322">
    <property type="entry name" value="N-reg_PII-like_a/b"/>
</dbReference>
<comment type="similarity">
    <text evidence="1">Belongs to the CutA family.</text>
</comment>
<keyword evidence="3" id="KW-1185">Reference proteome</keyword>
<dbReference type="PANTHER" id="PTHR23419">
    <property type="entry name" value="DIVALENT CATION TOLERANCE CUTA-RELATED"/>
    <property type="match status" value="1"/>
</dbReference>
<dbReference type="SUPFAM" id="SSF54913">
    <property type="entry name" value="GlnB-like"/>
    <property type="match status" value="1"/>
</dbReference>
<dbReference type="EMBL" id="SMAF01000009">
    <property type="protein sequence ID" value="TCS98151.1"/>
    <property type="molecule type" value="Genomic_DNA"/>
</dbReference>
<dbReference type="GO" id="GO:0005507">
    <property type="term" value="F:copper ion binding"/>
    <property type="evidence" value="ECO:0007669"/>
    <property type="project" value="TreeGrafter"/>
</dbReference>
<evidence type="ECO:0000256" key="1">
    <source>
        <dbReference type="ARBA" id="ARBA00010169"/>
    </source>
</evidence>
<evidence type="ECO:0000313" key="2">
    <source>
        <dbReference type="EMBL" id="TCS98151.1"/>
    </source>
</evidence>